<dbReference type="PROSITE" id="PS50977">
    <property type="entry name" value="HTH_TETR_2"/>
    <property type="match status" value="1"/>
</dbReference>
<dbReference type="PRINTS" id="PR00455">
    <property type="entry name" value="HTHTETR"/>
</dbReference>
<name>A0A1I0C6K5_9FIRM</name>
<dbReference type="InterPro" id="IPR009057">
    <property type="entry name" value="Homeodomain-like_sf"/>
</dbReference>
<dbReference type="InterPro" id="IPR001647">
    <property type="entry name" value="HTH_TetR"/>
</dbReference>
<gene>
    <name evidence="4" type="ORF">SAMN05660297_01506</name>
</gene>
<dbReference type="Pfam" id="PF00440">
    <property type="entry name" value="TetR_N"/>
    <property type="match status" value="1"/>
</dbReference>
<dbReference type="InterPro" id="IPR050624">
    <property type="entry name" value="HTH-type_Tx_Regulator"/>
</dbReference>
<protein>
    <submittedName>
        <fullName evidence="4">Transcriptional regulator, TetR family</fullName>
    </submittedName>
</protein>
<evidence type="ECO:0000256" key="2">
    <source>
        <dbReference type="PROSITE-ProRule" id="PRU00335"/>
    </source>
</evidence>
<dbReference type="EMBL" id="FOHU01000005">
    <property type="protein sequence ID" value="SET15135.1"/>
    <property type="molecule type" value="Genomic_DNA"/>
</dbReference>
<dbReference type="RefSeq" id="WP_090441682.1">
    <property type="nucleotide sequence ID" value="NZ_FOHU01000005.1"/>
</dbReference>
<dbReference type="AlphaFoldDB" id="A0A1I0C6K5"/>
<feature type="domain" description="HTH tetR-type" evidence="3">
    <location>
        <begin position="7"/>
        <end position="67"/>
    </location>
</feature>
<dbReference type="PANTHER" id="PTHR43479">
    <property type="entry name" value="ACREF/ENVCD OPERON REPRESSOR-RELATED"/>
    <property type="match status" value="1"/>
</dbReference>
<sequence length="195" mass="22718">MARITDPQKIENVKRAVMEIIVDHGYSALSIDAIAKKAKVSGGYLYRHYNSKEELLEDTFETSFLKFQEEVGRIFTFSSNFYEFVSNFVNMVFELTIEDSIYSQMIATILIDKNMEKIMEDDEISFFHESLDKLLHLGKKTGEINPQTTREEMILVIMVIPFSYVIWKAQDPQYEAYFQKEHAEGIIRLCVNALK</sequence>
<accession>A0A1I0C6K5</accession>
<evidence type="ECO:0000313" key="5">
    <source>
        <dbReference type="Proteomes" id="UP000199568"/>
    </source>
</evidence>
<feature type="DNA-binding region" description="H-T-H motif" evidence="2">
    <location>
        <begin position="30"/>
        <end position="49"/>
    </location>
</feature>
<evidence type="ECO:0000256" key="1">
    <source>
        <dbReference type="ARBA" id="ARBA00023125"/>
    </source>
</evidence>
<keyword evidence="5" id="KW-1185">Reference proteome</keyword>
<dbReference type="OrthoDB" id="494991at2"/>
<proteinExistence type="predicted"/>
<dbReference type="STRING" id="426128.SAMN05660297_01506"/>
<dbReference type="GO" id="GO:0003677">
    <property type="term" value="F:DNA binding"/>
    <property type="evidence" value="ECO:0007669"/>
    <property type="project" value="UniProtKB-UniRule"/>
</dbReference>
<evidence type="ECO:0000259" key="3">
    <source>
        <dbReference type="PROSITE" id="PS50977"/>
    </source>
</evidence>
<dbReference type="PANTHER" id="PTHR43479:SF11">
    <property type="entry name" value="ACREF_ENVCD OPERON REPRESSOR-RELATED"/>
    <property type="match status" value="1"/>
</dbReference>
<keyword evidence="1 2" id="KW-0238">DNA-binding</keyword>
<dbReference type="SUPFAM" id="SSF46689">
    <property type="entry name" value="Homeodomain-like"/>
    <property type="match status" value="1"/>
</dbReference>
<organism evidence="4 5">
    <name type="scientific">Natronincola peptidivorans</name>
    <dbReference type="NCBI Taxonomy" id="426128"/>
    <lineage>
        <taxon>Bacteria</taxon>
        <taxon>Bacillati</taxon>
        <taxon>Bacillota</taxon>
        <taxon>Clostridia</taxon>
        <taxon>Peptostreptococcales</taxon>
        <taxon>Natronincolaceae</taxon>
        <taxon>Natronincola</taxon>
    </lineage>
</organism>
<dbReference type="Gene3D" id="1.10.357.10">
    <property type="entry name" value="Tetracycline Repressor, domain 2"/>
    <property type="match status" value="1"/>
</dbReference>
<dbReference type="Proteomes" id="UP000199568">
    <property type="component" value="Unassembled WGS sequence"/>
</dbReference>
<reference evidence="4 5" key="1">
    <citation type="submission" date="2016-10" db="EMBL/GenBank/DDBJ databases">
        <authorList>
            <person name="de Groot N.N."/>
        </authorList>
    </citation>
    <scope>NUCLEOTIDE SEQUENCE [LARGE SCALE GENOMIC DNA]</scope>
    <source>
        <strain evidence="4 5">DSM 18979</strain>
    </source>
</reference>
<evidence type="ECO:0000313" key="4">
    <source>
        <dbReference type="EMBL" id="SET15135.1"/>
    </source>
</evidence>